<dbReference type="Gene3D" id="3.30.497.10">
    <property type="entry name" value="Antithrombin, subunit I, domain 2"/>
    <property type="match status" value="1"/>
</dbReference>
<comment type="similarity">
    <text evidence="3">Belongs to the serpin family.</text>
</comment>
<feature type="domain" description="Serpin" evidence="4">
    <location>
        <begin position="1"/>
        <end position="178"/>
    </location>
</feature>
<dbReference type="GO" id="GO:0004867">
    <property type="term" value="F:serine-type endopeptidase inhibitor activity"/>
    <property type="evidence" value="ECO:0007669"/>
    <property type="project" value="InterPro"/>
</dbReference>
<protein>
    <submittedName>
        <fullName evidence="5">ZG-21p</fullName>
    </submittedName>
</protein>
<dbReference type="SMART" id="SM00093">
    <property type="entry name" value="SERPIN"/>
    <property type="match status" value="1"/>
</dbReference>
<dbReference type="MEROPS" id="I04.026"/>
<dbReference type="GO" id="GO:0005615">
    <property type="term" value="C:extracellular space"/>
    <property type="evidence" value="ECO:0007669"/>
    <property type="project" value="InterPro"/>
</dbReference>
<dbReference type="AlphaFoldDB" id="Q63547"/>
<dbReference type="InterPro" id="IPR042178">
    <property type="entry name" value="Serpin_sf_1"/>
</dbReference>
<evidence type="ECO:0000259" key="4">
    <source>
        <dbReference type="SMART" id="SM00093"/>
    </source>
</evidence>
<proteinExistence type="evidence at transcript level"/>
<dbReference type="PROSITE" id="PS00284">
    <property type="entry name" value="SERPIN"/>
    <property type="match status" value="1"/>
</dbReference>
<keyword evidence="2" id="KW-0964">Secreted</keyword>
<dbReference type="PANTHER" id="PTHR11461">
    <property type="entry name" value="SERINE PROTEASE INHIBITOR, SERPIN"/>
    <property type="match status" value="1"/>
</dbReference>
<dbReference type="InterPro" id="IPR042185">
    <property type="entry name" value="Serpin_sf_2"/>
</dbReference>
<dbReference type="UCSC" id="RGD:619897">
    <property type="organism name" value="rat"/>
</dbReference>
<comment type="subcellular location">
    <subcellularLocation>
        <location evidence="1">Secreted</location>
    </subcellularLocation>
</comment>
<dbReference type="PANTHER" id="PTHR11461:SF51">
    <property type="entry name" value="SERPIN I2"/>
    <property type="match status" value="1"/>
</dbReference>
<dbReference type="InterPro" id="IPR036186">
    <property type="entry name" value="Serpin_sf"/>
</dbReference>
<evidence type="ECO:0000313" key="5">
    <source>
        <dbReference type="EMBL" id="CAA83060.1"/>
    </source>
</evidence>
<evidence type="ECO:0000256" key="1">
    <source>
        <dbReference type="ARBA" id="ARBA00004613"/>
    </source>
</evidence>
<dbReference type="InterPro" id="IPR023795">
    <property type="entry name" value="Serpin_CS"/>
</dbReference>
<gene>
    <name evidence="5" type="primary">ZG-21</name>
</gene>
<dbReference type="EMBL" id="Z30585">
    <property type="protein sequence ID" value="CAA83060.1"/>
    <property type="molecule type" value="mRNA"/>
</dbReference>
<dbReference type="FunFam" id="2.10.310.10:FF:000001">
    <property type="entry name" value="Serpin family A member 1"/>
    <property type="match status" value="1"/>
</dbReference>
<accession>Q63547</accession>
<reference evidence="5" key="1">
    <citation type="submission" date="1994-03" db="EMBL/GenBank/DDBJ databases">
        <title>A novel protein expressed exclusively in pancreas is proposed to be a serpin.</title>
        <authorList>
            <person name="Cronshagen U."/>
            <person name="Chen C."/>
            <person name="Kern H.F."/>
        </authorList>
    </citation>
    <scope>NUCLEOTIDE SEQUENCE</scope>
    <source>
        <strain evidence="5">Wistar</strain>
        <tissue evidence="5">Pancreas</tissue>
    </source>
</reference>
<dbReference type="PIR" id="S49162">
    <property type="entry name" value="S49162"/>
</dbReference>
<evidence type="ECO:0000256" key="2">
    <source>
        <dbReference type="ARBA" id="ARBA00022525"/>
    </source>
</evidence>
<dbReference type="PhylomeDB" id="Q63547"/>
<dbReference type="Gene3D" id="2.30.39.10">
    <property type="entry name" value="Alpha-1-antitrypsin, domain 1"/>
    <property type="match status" value="1"/>
</dbReference>
<evidence type="ECO:0000256" key="3">
    <source>
        <dbReference type="RuleBase" id="RU000411"/>
    </source>
</evidence>
<sequence length="191" mass="21825">MMKALLRAKYGYFSESSMTYQVLELPYKADEFSLVILLPTEDVNIEEVEKQVTARHVQKWFSELHEEEVEVSLPRFKIEQKLDFKEALFSLNVTEIFSGGCDLSGITDSSELYVSRAMQKVFFEINEDGSEAAASTGINIPAIMSLTQTQFLANHPFLFIMKHIQTESILFMGKVTDPDIHTVRERDLDSL</sequence>
<dbReference type="Pfam" id="PF00079">
    <property type="entry name" value="Serpin"/>
    <property type="match status" value="1"/>
</dbReference>
<dbReference type="SUPFAM" id="SSF56574">
    <property type="entry name" value="Serpins"/>
    <property type="match status" value="1"/>
</dbReference>
<name>Q63547_RAT</name>
<dbReference type="InterPro" id="IPR023796">
    <property type="entry name" value="Serpin_dom"/>
</dbReference>
<organism evidence="5">
    <name type="scientific">Rattus norvegicus</name>
    <name type="common">Rat</name>
    <dbReference type="NCBI Taxonomy" id="10116"/>
    <lineage>
        <taxon>Eukaryota</taxon>
        <taxon>Metazoa</taxon>
        <taxon>Chordata</taxon>
        <taxon>Craniata</taxon>
        <taxon>Vertebrata</taxon>
        <taxon>Euteleostomi</taxon>
        <taxon>Mammalia</taxon>
        <taxon>Eutheria</taxon>
        <taxon>Euarchontoglires</taxon>
        <taxon>Glires</taxon>
        <taxon>Rodentia</taxon>
        <taxon>Myomorpha</taxon>
        <taxon>Muroidea</taxon>
        <taxon>Muridae</taxon>
        <taxon>Murinae</taxon>
        <taxon>Rattus</taxon>
    </lineage>
</organism>
<dbReference type="InterPro" id="IPR000215">
    <property type="entry name" value="Serpin_fam"/>
</dbReference>